<dbReference type="Proteomes" id="UP000054166">
    <property type="component" value="Unassembled WGS sequence"/>
</dbReference>
<keyword evidence="2" id="KW-1185">Reference proteome</keyword>
<sequence length="124" mass="13857">MEDPKTPTACSSTTCRCLWRFGVLAVWVSLIAQGYPHMVLLRSIGQEHHEDNTHTACSGNTQCDIGGRMKLHKANGCCLGKNSSLHLFQRDGWMLLLISTRISSISNLRNGLWFSTVCYIIMLT</sequence>
<evidence type="ECO:0000313" key="2">
    <source>
        <dbReference type="Proteomes" id="UP000054166"/>
    </source>
</evidence>
<accession>A0A0C3G1I1</accession>
<dbReference type="EMBL" id="KN832973">
    <property type="protein sequence ID" value="KIM90100.1"/>
    <property type="molecule type" value="Genomic_DNA"/>
</dbReference>
<dbReference type="InParanoid" id="A0A0C3G1I1"/>
<organism evidence="1 2">
    <name type="scientific">Piloderma croceum (strain F 1598)</name>
    <dbReference type="NCBI Taxonomy" id="765440"/>
    <lineage>
        <taxon>Eukaryota</taxon>
        <taxon>Fungi</taxon>
        <taxon>Dikarya</taxon>
        <taxon>Basidiomycota</taxon>
        <taxon>Agaricomycotina</taxon>
        <taxon>Agaricomycetes</taxon>
        <taxon>Agaricomycetidae</taxon>
        <taxon>Atheliales</taxon>
        <taxon>Atheliaceae</taxon>
        <taxon>Piloderma</taxon>
    </lineage>
</organism>
<dbReference type="HOGENOM" id="CLU_2004762_0_0_1"/>
<reference evidence="2" key="2">
    <citation type="submission" date="2015-01" db="EMBL/GenBank/DDBJ databases">
        <title>Evolutionary Origins and Diversification of the Mycorrhizal Mutualists.</title>
        <authorList>
            <consortium name="DOE Joint Genome Institute"/>
            <consortium name="Mycorrhizal Genomics Consortium"/>
            <person name="Kohler A."/>
            <person name="Kuo A."/>
            <person name="Nagy L.G."/>
            <person name="Floudas D."/>
            <person name="Copeland A."/>
            <person name="Barry K.W."/>
            <person name="Cichocki N."/>
            <person name="Veneault-Fourrey C."/>
            <person name="LaButti K."/>
            <person name="Lindquist E.A."/>
            <person name="Lipzen A."/>
            <person name="Lundell T."/>
            <person name="Morin E."/>
            <person name="Murat C."/>
            <person name="Riley R."/>
            <person name="Ohm R."/>
            <person name="Sun H."/>
            <person name="Tunlid A."/>
            <person name="Henrissat B."/>
            <person name="Grigoriev I.V."/>
            <person name="Hibbett D.S."/>
            <person name="Martin F."/>
        </authorList>
    </citation>
    <scope>NUCLEOTIDE SEQUENCE [LARGE SCALE GENOMIC DNA]</scope>
    <source>
        <strain evidence="2">F 1598</strain>
    </source>
</reference>
<proteinExistence type="predicted"/>
<name>A0A0C3G1I1_PILCF</name>
<protein>
    <submittedName>
        <fullName evidence="1">Uncharacterized protein</fullName>
    </submittedName>
</protein>
<gene>
    <name evidence="1" type="ORF">PILCRDRAFT_171955</name>
</gene>
<reference evidence="1 2" key="1">
    <citation type="submission" date="2014-04" db="EMBL/GenBank/DDBJ databases">
        <authorList>
            <consortium name="DOE Joint Genome Institute"/>
            <person name="Kuo A."/>
            <person name="Tarkka M."/>
            <person name="Buscot F."/>
            <person name="Kohler A."/>
            <person name="Nagy L.G."/>
            <person name="Floudas D."/>
            <person name="Copeland A."/>
            <person name="Barry K.W."/>
            <person name="Cichocki N."/>
            <person name="Veneault-Fourrey C."/>
            <person name="LaButti K."/>
            <person name="Lindquist E.A."/>
            <person name="Lipzen A."/>
            <person name="Lundell T."/>
            <person name="Morin E."/>
            <person name="Murat C."/>
            <person name="Sun H."/>
            <person name="Tunlid A."/>
            <person name="Henrissat B."/>
            <person name="Grigoriev I.V."/>
            <person name="Hibbett D.S."/>
            <person name="Martin F."/>
            <person name="Nordberg H.P."/>
            <person name="Cantor M.N."/>
            <person name="Hua S.X."/>
        </authorList>
    </citation>
    <scope>NUCLEOTIDE SEQUENCE [LARGE SCALE GENOMIC DNA]</scope>
    <source>
        <strain evidence="1 2">F 1598</strain>
    </source>
</reference>
<evidence type="ECO:0000313" key="1">
    <source>
        <dbReference type="EMBL" id="KIM90100.1"/>
    </source>
</evidence>
<dbReference type="AlphaFoldDB" id="A0A0C3G1I1"/>